<evidence type="ECO:0000256" key="5">
    <source>
        <dbReference type="ARBA" id="ARBA00023136"/>
    </source>
</evidence>
<name>A0A1I0Y7B1_9BACI</name>
<feature type="transmembrane region" description="Helical" evidence="6">
    <location>
        <begin position="160"/>
        <end position="181"/>
    </location>
</feature>
<feature type="domain" description="ABC transmembrane type-1" evidence="7">
    <location>
        <begin position="80"/>
        <end position="282"/>
    </location>
</feature>
<keyword evidence="2 6" id="KW-0813">Transport</keyword>
<organism evidence="8 9">
    <name type="scientific">Lentibacillus halodurans</name>
    <dbReference type="NCBI Taxonomy" id="237679"/>
    <lineage>
        <taxon>Bacteria</taxon>
        <taxon>Bacillati</taxon>
        <taxon>Bacillota</taxon>
        <taxon>Bacilli</taxon>
        <taxon>Bacillales</taxon>
        <taxon>Bacillaceae</taxon>
        <taxon>Lentibacillus</taxon>
    </lineage>
</organism>
<reference evidence="8 9" key="1">
    <citation type="submission" date="2016-10" db="EMBL/GenBank/DDBJ databases">
        <authorList>
            <person name="de Groot N.N."/>
        </authorList>
    </citation>
    <scope>NUCLEOTIDE SEQUENCE [LARGE SCALE GENOMIC DNA]</scope>
    <source>
        <strain evidence="8 9">CGMCC 1.3702</strain>
    </source>
</reference>
<evidence type="ECO:0000256" key="4">
    <source>
        <dbReference type="ARBA" id="ARBA00022989"/>
    </source>
</evidence>
<evidence type="ECO:0000256" key="2">
    <source>
        <dbReference type="ARBA" id="ARBA00022448"/>
    </source>
</evidence>
<feature type="transmembrane region" description="Helical" evidence="6">
    <location>
        <begin position="263"/>
        <end position="286"/>
    </location>
</feature>
<dbReference type="EMBL" id="FOJW01000006">
    <property type="protein sequence ID" value="SFB08737.1"/>
    <property type="molecule type" value="Genomic_DNA"/>
</dbReference>
<feature type="transmembrane region" description="Helical" evidence="6">
    <location>
        <begin position="118"/>
        <end position="140"/>
    </location>
</feature>
<dbReference type="Proteomes" id="UP000198642">
    <property type="component" value="Unassembled WGS sequence"/>
</dbReference>
<evidence type="ECO:0000259" key="7">
    <source>
        <dbReference type="PROSITE" id="PS50928"/>
    </source>
</evidence>
<evidence type="ECO:0000313" key="9">
    <source>
        <dbReference type="Proteomes" id="UP000198642"/>
    </source>
</evidence>
<dbReference type="InterPro" id="IPR000515">
    <property type="entry name" value="MetI-like"/>
</dbReference>
<feature type="transmembrane region" description="Helical" evidence="6">
    <location>
        <begin position="312"/>
        <end position="340"/>
    </location>
</feature>
<keyword evidence="5 6" id="KW-0472">Membrane</keyword>
<dbReference type="PROSITE" id="PS50928">
    <property type="entry name" value="ABC_TM1"/>
    <property type="match status" value="2"/>
</dbReference>
<feature type="domain" description="ABC transmembrane type-1" evidence="7">
    <location>
        <begin position="360"/>
        <end position="550"/>
    </location>
</feature>
<feature type="transmembrane region" description="Helical" evidence="6">
    <location>
        <begin position="84"/>
        <end position="106"/>
    </location>
</feature>
<comment type="subcellular location">
    <subcellularLocation>
        <location evidence="6">Cell membrane</location>
        <topology evidence="6">Multi-pass membrane protein</topology>
    </subcellularLocation>
    <subcellularLocation>
        <location evidence="1">Membrane</location>
        <topology evidence="1">Multi-pass membrane protein</topology>
    </subcellularLocation>
</comment>
<evidence type="ECO:0000256" key="6">
    <source>
        <dbReference type="RuleBase" id="RU363032"/>
    </source>
</evidence>
<dbReference type="SUPFAM" id="SSF161098">
    <property type="entry name" value="MetI-like"/>
    <property type="match status" value="2"/>
</dbReference>
<dbReference type="Pfam" id="PF00528">
    <property type="entry name" value="BPD_transp_1"/>
    <property type="match status" value="2"/>
</dbReference>
<keyword evidence="3 6" id="KW-0812">Transmembrane</keyword>
<keyword evidence="4 6" id="KW-1133">Transmembrane helix</keyword>
<dbReference type="CDD" id="cd06261">
    <property type="entry name" value="TM_PBP2"/>
    <property type="match status" value="2"/>
</dbReference>
<comment type="similarity">
    <text evidence="6">Belongs to the binding-protein-dependent transport system permease family.</text>
</comment>
<proteinExistence type="inferred from homology"/>
<protein>
    <submittedName>
        <fullName evidence="8">Iron(III) transport system permease protein</fullName>
    </submittedName>
</protein>
<feature type="transmembrane region" description="Helical" evidence="6">
    <location>
        <begin position="424"/>
        <end position="443"/>
    </location>
</feature>
<dbReference type="PANTHER" id="PTHR43496">
    <property type="entry name" value="PROTEIN LPLB"/>
    <property type="match status" value="1"/>
</dbReference>
<evidence type="ECO:0000313" key="8">
    <source>
        <dbReference type="EMBL" id="SFB08737.1"/>
    </source>
</evidence>
<keyword evidence="9" id="KW-1185">Reference proteome</keyword>
<feature type="transmembrane region" description="Helical" evidence="6">
    <location>
        <begin position="529"/>
        <end position="550"/>
    </location>
</feature>
<dbReference type="RefSeq" id="WP_090237050.1">
    <property type="nucleotide sequence ID" value="NZ_FOJW01000006.1"/>
</dbReference>
<feature type="transmembrane region" description="Helical" evidence="6">
    <location>
        <begin position="398"/>
        <end position="418"/>
    </location>
</feature>
<feature type="transmembrane region" description="Helical" evidence="6">
    <location>
        <begin position="28"/>
        <end position="52"/>
    </location>
</feature>
<gene>
    <name evidence="8" type="ORF">SAMN04488072_106281</name>
</gene>
<evidence type="ECO:0000256" key="3">
    <source>
        <dbReference type="ARBA" id="ARBA00022692"/>
    </source>
</evidence>
<sequence length="561" mass="60701">MDTEISSPRQRGHPWFINLKKFWSEPGFAILTVILAVFILLFIVSPVFAVLLKSFGMGTGALTMDYYSEFFSTSFYLKSLLNSISAALISTGIVTFLSIAVSLYVTRSQSFVAKSYRGAALLPLVAPPFIFSLSLIILFGRNGIITQWLDGMFGLEFSIYGFWGVVISQVLGYFPIGYMLVESALRNMNPSLEHASGDLGANQWKTLGKITIPLAKSGIIKASLLVFVMALADFSNPLIIGGGKPFLASEAYLLVVGQQNMEQAAVLGVFLIIPSLIIFIFQTYFLKDTNTEMISGESGAANAPLTKSVKAVVVGISTLFTAFIILLFAMVVLGAFVKIIGINNTFTLEHFSNRNGWDSLYTSVIVSFISAILAAGIGILQGYLFARKTIPGKKVLEFLTLFGLAVPGTVMGIGYILIFNGPPLFLTGTVLLIVLNMTFRKIGVGLEASISKMHQIDTSMEEASNDLGGGPYKTFGKIIVPLLNPAFIAGFVYTFMTAMVSISSVIFLIAPGTNLAAVYILNLAEQAKIGMASAMSFILIVIVISCMGILKWIEKRTGVRI</sequence>
<dbReference type="AlphaFoldDB" id="A0A1I0Y7B1"/>
<dbReference type="STRING" id="237679.SAMN04488072_106281"/>
<dbReference type="GO" id="GO:0005886">
    <property type="term" value="C:plasma membrane"/>
    <property type="evidence" value="ECO:0007669"/>
    <property type="project" value="UniProtKB-SubCell"/>
</dbReference>
<feature type="transmembrane region" description="Helical" evidence="6">
    <location>
        <begin position="360"/>
        <end position="386"/>
    </location>
</feature>
<evidence type="ECO:0000256" key="1">
    <source>
        <dbReference type="ARBA" id="ARBA00004141"/>
    </source>
</evidence>
<dbReference type="Gene3D" id="1.10.3720.10">
    <property type="entry name" value="MetI-like"/>
    <property type="match status" value="2"/>
</dbReference>
<dbReference type="GO" id="GO:0055085">
    <property type="term" value="P:transmembrane transport"/>
    <property type="evidence" value="ECO:0007669"/>
    <property type="project" value="InterPro"/>
</dbReference>
<accession>A0A1I0Y7B1</accession>
<dbReference type="InterPro" id="IPR035906">
    <property type="entry name" value="MetI-like_sf"/>
</dbReference>
<dbReference type="PANTHER" id="PTHR43496:SF1">
    <property type="entry name" value="POLYGALACTURONAN_RHAMNOGALACTURONAN TRANSPORT SYSTEM PERMEASE PROTEIN YTEP"/>
    <property type="match status" value="1"/>
</dbReference>
<dbReference type="OrthoDB" id="9776648at2"/>